<dbReference type="EC" id="3.4.21.92" evidence="2"/>
<dbReference type="STRING" id="471853.Bcav_3700"/>
<comment type="caution">
    <text evidence="2">Lacks conserved residue(s) required for the propagation of feature annotation.</text>
</comment>
<dbReference type="InterPro" id="IPR023562">
    <property type="entry name" value="ClpP/TepA"/>
</dbReference>
<name>C5C3N3_BEUC1</name>
<keyword evidence="5" id="KW-1185">Reference proteome</keyword>
<comment type="function">
    <text evidence="2">Cleaves peptides in various proteins in a process that requires ATP hydrolysis. Has a chymotrypsin-like activity. Plays a major role in the degradation of misfolded proteins.</text>
</comment>
<dbReference type="PANTHER" id="PTHR10381:SF26">
    <property type="entry name" value="ATP-DEPENDENT CLP PROTEASE PROTEOLYTIC SUBUNIT-LIKE-RELATED"/>
    <property type="match status" value="1"/>
</dbReference>
<dbReference type="GO" id="GO:0009368">
    <property type="term" value="C:endopeptidase Clp complex"/>
    <property type="evidence" value="ECO:0007669"/>
    <property type="project" value="TreeGrafter"/>
</dbReference>
<evidence type="ECO:0000256" key="1">
    <source>
        <dbReference type="ARBA" id="ARBA00007039"/>
    </source>
</evidence>
<evidence type="ECO:0000313" key="5">
    <source>
        <dbReference type="Proteomes" id="UP000007962"/>
    </source>
</evidence>
<dbReference type="HAMAP" id="MF_00444">
    <property type="entry name" value="ClpP"/>
    <property type="match status" value="1"/>
</dbReference>
<dbReference type="InterPro" id="IPR001907">
    <property type="entry name" value="ClpP"/>
</dbReference>
<proteinExistence type="inferred from homology"/>
<dbReference type="RefSeq" id="WP_015884179.1">
    <property type="nucleotide sequence ID" value="NC_012669.1"/>
</dbReference>
<dbReference type="OrthoDB" id="9802800at2"/>
<feature type="active site" evidence="2">
    <location>
        <position position="125"/>
    </location>
</feature>
<dbReference type="Proteomes" id="UP000007962">
    <property type="component" value="Chromosome"/>
</dbReference>
<evidence type="ECO:0000313" key="4">
    <source>
        <dbReference type="EMBL" id="ACQ81942.1"/>
    </source>
</evidence>
<organism evidence="4 5">
    <name type="scientific">Beutenbergia cavernae (strain ATCC BAA-8 / DSM 12333 / CCUG 43141 / JCM 11478 / NBRC 16432 / NCIMB 13614 / HKI 0122)</name>
    <dbReference type="NCBI Taxonomy" id="471853"/>
    <lineage>
        <taxon>Bacteria</taxon>
        <taxon>Bacillati</taxon>
        <taxon>Actinomycetota</taxon>
        <taxon>Actinomycetes</taxon>
        <taxon>Micrococcales</taxon>
        <taxon>Beutenbergiaceae</taxon>
        <taxon>Beutenbergia</taxon>
    </lineage>
</organism>
<comment type="subcellular location">
    <subcellularLocation>
        <location evidence="2">Cytoplasm</location>
    </subcellularLocation>
</comment>
<dbReference type="GO" id="GO:0006515">
    <property type="term" value="P:protein quality control for misfolded or incompletely synthesized proteins"/>
    <property type="evidence" value="ECO:0007669"/>
    <property type="project" value="TreeGrafter"/>
</dbReference>
<protein>
    <recommendedName>
        <fullName evidence="2 3">ATP-dependent Clp protease proteolytic subunit</fullName>
        <ecNumber evidence="2">3.4.21.92</ecNumber>
    </recommendedName>
    <alternativeName>
        <fullName evidence="2">Endopeptidase Clp</fullName>
    </alternativeName>
</protein>
<dbReference type="SUPFAM" id="SSF52096">
    <property type="entry name" value="ClpP/crotonase"/>
    <property type="match status" value="1"/>
</dbReference>
<evidence type="ECO:0000256" key="2">
    <source>
        <dbReference type="HAMAP-Rule" id="MF_00444"/>
    </source>
</evidence>
<dbReference type="AlphaFoldDB" id="C5C3N3"/>
<gene>
    <name evidence="2" type="primary">clpP</name>
    <name evidence="4" type="ordered locus">Bcav_3700</name>
</gene>
<dbReference type="FunFam" id="3.90.226.10:FF:000002">
    <property type="entry name" value="ATP-dependent Clp protease proteolytic subunit"/>
    <property type="match status" value="1"/>
</dbReference>
<sequence length="197" mass="21332">MSSYTIPYVVEKRPGSERAMDVFSRLLSDRIVYLGTAIDEGVANVLIAQLIHLESDNPDLPIHLYINSPGGDIPATLSVYDAMQYVRPPVATTCLGQAATTAALLLAGGAKGQRSILSHGRVVLHQPTGQGRGTVPDLILAADEIVRVRSQLEEVLSAHTGQSVETLRRDTDRELILDAERAKAYGVVDHILTERPD</sequence>
<dbReference type="EMBL" id="CP001618">
    <property type="protein sequence ID" value="ACQ81942.1"/>
    <property type="molecule type" value="Genomic_DNA"/>
</dbReference>
<keyword evidence="2" id="KW-0963">Cytoplasm</keyword>
<dbReference type="InterPro" id="IPR029045">
    <property type="entry name" value="ClpP/crotonase-like_dom_sf"/>
</dbReference>
<reference evidence="4 5" key="1">
    <citation type="journal article" date="2009" name="Stand. Genomic Sci.">
        <title>Complete genome sequence of Beutenbergia cavernae type strain (HKI 0122).</title>
        <authorList>
            <person name="Land M."/>
            <person name="Pukall R."/>
            <person name="Abt B."/>
            <person name="Goker M."/>
            <person name="Rohde M."/>
            <person name="Glavina Del Rio T."/>
            <person name="Tice H."/>
            <person name="Copeland A."/>
            <person name="Cheng J.F."/>
            <person name="Lucas S."/>
            <person name="Chen F."/>
            <person name="Nolan M."/>
            <person name="Bruce D."/>
            <person name="Goodwin L."/>
            <person name="Pitluck S."/>
            <person name="Ivanova N."/>
            <person name="Mavromatis K."/>
            <person name="Ovchinnikova G."/>
            <person name="Pati A."/>
            <person name="Chen A."/>
            <person name="Palaniappan K."/>
            <person name="Hauser L."/>
            <person name="Chang Y.J."/>
            <person name="Jefferies C.C."/>
            <person name="Saunders E."/>
            <person name="Brettin T."/>
            <person name="Detter J.C."/>
            <person name="Han C."/>
            <person name="Chain P."/>
            <person name="Bristow J."/>
            <person name="Eisen J.A."/>
            <person name="Markowitz V."/>
            <person name="Hugenholtz P."/>
            <person name="Kyrpides N.C."/>
            <person name="Klenk H.P."/>
            <person name="Lapidus A."/>
        </authorList>
    </citation>
    <scope>NUCLEOTIDE SEQUENCE [LARGE SCALE GENOMIC DNA]</scope>
    <source>
        <strain evidence="5">ATCC BAA-8 / DSM 12333 / NBRC 16432</strain>
    </source>
</reference>
<dbReference type="MEROPS" id="S14.001"/>
<dbReference type="PRINTS" id="PR00127">
    <property type="entry name" value="CLPPROTEASEP"/>
</dbReference>
<comment type="catalytic activity">
    <reaction evidence="2">
        <text>Hydrolysis of proteins to small peptides in the presence of ATP and magnesium. alpha-casein is the usual test substrate. In the absence of ATP, only oligopeptides shorter than five residues are hydrolyzed (such as succinyl-Leu-Tyr-|-NHMec, and Leu-Tyr-Leu-|-Tyr-Trp, in which cleavage of the -Tyr-|-Leu- and -Tyr-|-Trp bonds also occurs).</text>
        <dbReference type="EC" id="3.4.21.92"/>
    </reaction>
</comment>
<dbReference type="eggNOG" id="COG0740">
    <property type="taxonomic scope" value="Bacteria"/>
</dbReference>
<evidence type="ECO:0000256" key="3">
    <source>
        <dbReference type="RuleBase" id="RU003567"/>
    </source>
</evidence>
<dbReference type="Pfam" id="PF00574">
    <property type="entry name" value="CLP_protease"/>
    <property type="match status" value="1"/>
</dbReference>
<dbReference type="GO" id="GO:0005737">
    <property type="term" value="C:cytoplasm"/>
    <property type="evidence" value="ECO:0007669"/>
    <property type="project" value="UniProtKB-SubCell"/>
</dbReference>
<dbReference type="GO" id="GO:0004176">
    <property type="term" value="F:ATP-dependent peptidase activity"/>
    <property type="evidence" value="ECO:0007669"/>
    <property type="project" value="InterPro"/>
</dbReference>
<dbReference type="GO" id="GO:0051117">
    <property type="term" value="F:ATPase binding"/>
    <property type="evidence" value="ECO:0007669"/>
    <property type="project" value="TreeGrafter"/>
</dbReference>
<dbReference type="HOGENOM" id="CLU_058707_3_2_11"/>
<dbReference type="KEGG" id="bcv:Bcav_3700"/>
<dbReference type="GO" id="GO:0004252">
    <property type="term" value="F:serine-type endopeptidase activity"/>
    <property type="evidence" value="ECO:0007669"/>
    <property type="project" value="UniProtKB-UniRule"/>
</dbReference>
<comment type="subunit">
    <text evidence="2">Fourteen ClpP subunits assemble into 2 heptameric rings which stack back to back to give a disk-like structure with a central cavity, resembling the structure of eukaryotic proteasomes.</text>
</comment>
<keyword evidence="2" id="KW-0645">Protease</keyword>
<dbReference type="Gene3D" id="3.90.226.10">
    <property type="entry name" value="2-enoyl-CoA Hydratase, Chain A, domain 1"/>
    <property type="match status" value="1"/>
</dbReference>
<dbReference type="CDD" id="cd07017">
    <property type="entry name" value="S14_ClpP_2"/>
    <property type="match status" value="1"/>
</dbReference>
<dbReference type="PANTHER" id="PTHR10381">
    <property type="entry name" value="ATP-DEPENDENT CLP PROTEASE PROTEOLYTIC SUBUNIT"/>
    <property type="match status" value="1"/>
</dbReference>
<keyword evidence="2 4" id="KW-0378">Hydrolase</keyword>
<comment type="similarity">
    <text evidence="1 2 3">Belongs to the peptidase S14 family.</text>
</comment>
<accession>C5C3N3</accession>
<keyword evidence="2" id="KW-0720">Serine protease</keyword>